<keyword evidence="2" id="KW-1185">Reference proteome</keyword>
<protein>
    <submittedName>
        <fullName evidence="1">Uncharacterized protein</fullName>
    </submittedName>
</protein>
<gene>
    <name evidence="1" type="ORF">CORC01_08211</name>
</gene>
<dbReference type="EMBL" id="MJBS01000069">
    <property type="protein sequence ID" value="OHE96448.1"/>
    <property type="molecule type" value="Genomic_DNA"/>
</dbReference>
<reference evidence="1 2" key="1">
    <citation type="submission" date="2016-09" db="EMBL/GenBank/DDBJ databases">
        <authorList>
            <person name="Capua I."/>
            <person name="De Benedictis P."/>
            <person name="Joannis T."/>
            <person name="Lombin L.H."/>
            <person name="Cattoli G."/>
        </authorList>
    </citation>
    <scope>NUCLEOTIDE SEQUENCE [LARGE SCALE GENOMIC DNA]</scope>
    <source>
        <strain evidence="1 2">IMI 309357</strain>
    </source>
</reference>
<organism evidence="1 2">
    <name type="scientific">Colletotrichum orchidophilum</name>
    <dbReference type="NCBI Taxonomy" id="1209926"/>
    <lineage>
        <taxon>Eukaryota</taxon>
        <taxon>Fungi</taxon>
        <taxon>Dikarya</taxon>
        <taxon>Ascomycota</taxon>
        <taxon>Pezizomycotina</taxon>
        <taxon>Sordariomycetes</taxon>
        <taxon>Hypocreomycetidae</taxon>
        <taxon>Glomerellales</taxon>
        <taxon>Glomerellaceae</taxon>
        <taxon>Colletotrichum</taxon>
    </lineage>
</organism>
<dbReference type="AlphaFoldDB" id="A0A1G4B4S7"/>
<sequence>MDLDLSWNAPSWMPALLLTGL</sequence>
<accession>A0A1G4B4S7</accession>
<dbReference type="Proteomes" id="UP000176998">
    <property type="component" value="Unassembled WGS sequence"/>
</dbReference>
<proteinExistence type="predicted"/>
<comment type="caution">
    <text evidence="1">The sequence shown here is derived from an EMBL/GenBank/DDBJ whole genome shotgun (WGS) entry which is preliminary data.</text>
</comment>
<evidence type="ECO:0000313" key="2">
    <source>
        <dbReference type="Proteomes" id="UP000176998"/>
    </source>
</evidence>
<name>A0A1G4B4S7_9PEZI</name>
<evidence type="ECO:0000313" key="1">
    <source>
        <dbReference type="EMBL" id="OHE96448.1"/>
    </source>
</evidence>